<evidence type="ECO:0000256" key="10">
    <source>
        <dbReference type="ARBA" id="ARBA00058228"/>
    </source>
</evidence>
<evidence type="ECO:0000256" key="13">
    <source>
        <dbReference type="ARBA" id="ARBA00079147"/>
    </source>
</evidence>
<proteinExistence type="predicted"/>
<keyword evidence="8" id="KW-0496">Mitochondrion</keyword>
<dbReference type="AlphaFoldDB" id="A0A7I8VK08"/>
<evidence type="ECO:0000256" key="2">
    <source>
        <dbReference type="ARBA" id="ARBA00004173"/>
    </source>
</evidence>
<sequence>MNSIRRGIVGLVGRTPMIRLNRMSEDTGCEILAKGEFASAGGSVKDRAALYLIRDAEKKGLKPGGTIVEGTAGNTGIGLAHLCLAMGYKCVIFMPNTQSQEKMECLTTLGAEVRAVPAVPLTDENNYNHQAKRYADGIENAIWTNQFDNTANTLAHIETTGPEIWEETGGKVDAVVFGSGSAGTIAGAGIYLKEKKKDVQVVLADPDGSMLYNYFKHGKLERTGTGSITEGIGQGRLTNNFKQAPLDDAMNIPDTDAVNMTFRLLHEEGLFVGASSGLNVAAAVRVAKMMGPGHTIVTALCDGGQRYYNKLFSREELKTRGLLDCIPKEYQVSLH</sequence>
<comment type="pathway">
    <text evidence="3">Amino-acid biosynthesis; L-cysteine biosynthesis; L-cysteine from L-serine: step 2/2.</text>
</comment>
<feature type="domain" description="Tryptophan synthase beta chain-like PALP" evidence="15">
    <location>
        <begin position="11"/>
        <end position="302"/>
    </location>
</feature>
<evidence type="ECO:0000313" key="16">
    <source>
        <dbReference type="EMBL" id="CAD5114911.1"/>
    </source>
</evidence>
<name>A0A7I8VK08_9ANNE</name>
<keyword evidence="17" id="KW-1185">Reference proteome</keyword>
<evidence type="ECO:0000256" key="11">
    <source>
        <dbReference type="ARBA" id="ARBA00072087"/>
    </source>
</evidence>
<accession>A0A7I8VK08</accession>
<evidence type="ECO:0000256" key="12">
    <source>
        <dbReference type="ARBA" id="ARBA00078262"/>
    </source>
</evidence>
<dbReference type="InterPro" id="IPR001216">
    <property type="entry name" value="P-phosphate_BS"/>
</dbReference>
<dbReference type="CDD" id="cd01561">
    <property type="entry name" value="CBS_like"/>
    <property type="match status" value="1"/>
</dbReference>
<evidence type="ECO:0000256" key="14">
    <source>
        <dbReference type="ARBA" id="ARBA00081847"/>
    </source>
</evidence>
<comment type="catalytic activity">
    <reaction evidence="9">
        <text>O-succinyl-L-serine + hydrogen sulfide = L-cysteine + succinate</text>
        <dbReference type="Rhea" id="RHEA:53816"/>
        <dbReference type="ChEBI" id="CHEBI:29919"/>
        <dbReference type="ChEBI" id="CHEBI:30031"/>
        <dbReference type="ChEBI" id="CHEBI:35235"/>
        <dbReference type="ChEBI" id="CHEBI:136856"/>
    </reaction>
</comment>
<comment type="caution">
    <text evidence="16">The sequence shown here is derived from an EMBL/GenBank/DDBJ whole genome shotgun (WGS) entry which is preliminary data.</text>
</comment>
<dbReference type="InterPro" id="IPR001926">
    <property type="entry name" value="TrpB-like_PALP"/>
</dbReference>
<dbReference type="PANTHER" id="PTHR10314">
    <property type="entry name" value="CYSTATHIONINE BETA-SYNTHASE"/>
    <property type="match status" value="1"/>
</dbReference>
<dbReference type="GO" id="GO:0005739">
    <property type="term" value="C:mitochondrion"/>
    <property type="evidence" value="ECO:0007669"/>
    <property type="project" value="UniProtKB-SubCell"/>
</dbReference>
<dbReference type="Pfam" id="PF00291">
    <property type="entry name" value="PALP"/>
    <property type="match status" value="1"/>
</dbReference>
<reference evidence="16 17" key="1">
    <citation type="submission" date="2020-08" db="EMBL/GenBank/DDBJ databases">
        <authorList>
            <person name="Hejnol A."/>
        </authorList>
    </citation>
    <scope>NUCLEOTIDE SEQUENCE [LARGE SCALE GENOMIC DNA]</scope>
</reference>
<dbReference type="GO" id="GO:0006535">
    <property type="term" value="P:cysteine biosynthetic process from serine"/>
    <property type="evidence" value="ECO:0007669"/>
    <property type="project" value="InterPro"/>
</dbReference>
<evidence type="ECO:0000256" key="8">
    <source>
        <dbReference type="ARBA" id="ARBA00023128"/>
    </source>
</evidence>
<dbReference type="InterPro" id="IPR036052">
    <property type="entry name" value="TrpB-like_PALP_sf"/>
</dbReference>
<evidence type="ECO:0000256" key="7">
    <source>
        <dbReference type="ARBA" id="ARBA00022946"/>
    </source>
</evidence>
<dbReference type="OrthoDB" id="10259545at2759"/>
<dbReference type="FunFam" id="3.40.50.1100:FF:000011">
    <property type="entry name" value="Cysteine synthase (o-acetylserine)"/>
    <property type="match status" value="1"/>
</dbReference>
<dbReference type="NCBIfam" id="NF007989">
    <property type="entry name" value="PRK10717.1"/>
    <property type="match status" value="1"/>
</dbReference>
<keyword evidence="4" id="KW-0028">Amino-acid biosynthesis</keyword>
<evidence type="ECO:0000259" key="15">
    <source>
        <dbReference type="Pfam" id="PF00291"/>
    </source>
</evidence>
<dbReference type="Proteomes" id="UP000549394">
    <property type="component" value="Unassembled WGS sequence"/>
</dbReference>
<dbReference type="EMBL" id="CAJFCJ010000005">
    <property type="protein sequence ID" value="CAD5114911.1"/>
    <property type="molecule type" value="Genomic_DNA"/>
</dbReference>
<keyword evidence="7" id="KW-0809">Transit peptide</keyword>
<keyword evidence="6" id="KW-0663">Pyridoxal phosphate</keyword>
<keyword evidence="5" id="KW-0808">Transferase</keyword>
<evidence type="ECO:0000256" key="3">
    <source>
        <dbReference type="ARBA" id="ARBA00004962"/>
    </source>
</evidence>
<dbReference type="GO" id="GO:0016740">
    <property type="term" value="F:transferase activity"/>
    <property type="evidence" value="ECO:0007669"/>
    <property type="project" value="UniProtKB-KW"/>
</dbReference>
<evidence type="ECO:0000313" key="17">
    <source>
        <dbReference type="Proteomes" id="UP000549394"/>
    </source>
</evidence>
<evidence type="ECO:0000256" key="4">
    <source>
        <dbReference type="ARBA" id="ARBA00022605"/>
    </source>
</evidence>
<organism evidence="16 17">
    <name type="scientific">Dimorphilus gyrociliatus</name>
    <dbReference type="NCBI Taxonomy" id="2664684"/>
    <lineage>
        <taxon>Eukaryota</taxon>
        <taxon>Metazoa</taxon>
        <taxon>Spiralia</taxon>
        <taxon>Lophotrochozoa</taxon>
        <taxon>Annelida</taxon>
        <taxon>Polychaeta</taxon>
        <taxon>Polychaeta incertae sedis</taxon>
        <taxon>Dinophilidae</taxon>
        <taxon>Dimorphilus</taxon>
    </lineage>
</organism>
<protein>
    <recommendedName>
        <fullName evidence="11">Cysteine synthase 1</fullName>
    </recommendedName>
    <alternativeName>
        <fullName evidence="12">O-acetylserine (thiol)-lyase 1</fullName>
    </alternativeName>
    <alternativeName>
        <fullName evidence="13">O-acetylserine sulfhydrylase 1</fullName>
    </alternativeName>
    <alternativeName>
        <fullName evidence="14">O-succinylserine sulfhydrylase</fullName>
    </alternativeName>
</protein>
<evidence type="ECO:0000256" key="6">
    <source>
        <dbReference type="ARBA" id="ARBA00022898"/>
    </source>
</evidence>
<evidence type="ECO:0000256" key="5">
    <source>
        <dbReference type="ARBA" id="ARBA00022679"/>
    </source>
</evidence>
<evidence type="ECO:0000256" key="1">
    <source>
        <dbReference type="ARBA" id="ARBA00001933"/>
    </source>
</evidence>
<dbReference type="PROSITE" id="PS00901">
    <property type="entry name" value="CYS_SYNTHASE"/>
    <property type="match status" value="1"/>
</dbReference>
<comment type="function">
    <text evidence="10">Catalyzes the conversion of O-succinyl-L-serine into cysteine, the last step in the cysteine biosynthesis pathway. Can also use O-acetyl-L-serine.</text>
</comment>
<comment type="subcellular location">
    <subcellularLocation>
        <location evidence="2">Mitochondrion</location>
    </subcellularLocation>
</comment>
<comment type="cofactor">
    <cofactor evidence="1">
        <name>pyridoxal 5'-phosphate</name>
        <dbReference type="ChEBI" id="CHEBI:597326"/>
    </cofactor>
</comment>
<dbReference type="InterPro" id="IPR050214">
    <property type="entry name" value="Cys_Synth/Cystath_Beta-Synth"/>
</dbReference>
<gene>
    <name evidence="16" type="ORF">DGYR_LOCUS3712</name>
</gene>
<dbReference type="Gene3D" id="3.40.50.1100">
    <property type="match status" value="2"/>
</dbReference>
<evidence type="ECO:0000256" key="9">
    <source>
        <dbReference type="ARBA" id="ARBA00050981"/>
    </source>
</evidence>
<dbReference type="SUPFAM" id="SSF53686">
    <property type="entry name" value="Tryptophan synthase beta subunit-like PLP-dependent enzymes"/>
    <property type="match status" value="1"/>
</dbReference>